<dbReference type="EMBL" id="FPBV01000009">
    <property type="protein sequence ID" value="SFU81993.1"/>
    <property type="molecule type" value="Genomic_DNA"/>
</dbReference>
<gene>
    <name evidence="1" type="ORF">SAMN05421543_10936</name>
</gene>
<name>A0A1I7JA43_9BACL</name>
<dbReference type="AlphaFoldDB" id="A0A1I7JA43"/>
<evidence type="ECO:0000313" key="2">
    <source>
        <dbReference type="Proteomes" id="UP000183508"/>
    </source>
</evidence>
<evidence type="ECO:0000313" key="1">
    <source>
        <dbReference type="EMBL" id="SFU81993.1"/>
    </source>
</evidence>
<accession>A0A1I7JA43</accession>
<protein>
    <submittedName>
        <fullName evidence="1">Uncharacterized protein</fullName>
    </submittedName>
</protein>
<reference evidence="2" key="1">
    <citation type="submission" date="2016-10" db="EMBL/GenBank/DDBJ databases">
        <authorList>
            <person name="Varghese N."/>
        </authorList>
    </citation>
    <scope>NUCLEOTIDE SEQUENCE [LARGE SCALE GENOMIC DNA]</scope>
    <source>
        <strain evidence="2">DSM 17980</strain>
    </source>
</reference>
<keyword evidence="2" id="KW-1185">Reference proteome</keyword>
<dbReference type="RefSeq" id="WP_245783923.1">
    <property type="nucleotide sequence ID" value="NZ_FPBV01000009.1"/>
</dbReference>
<dbReference type="STRING" id="392015.SAMN05421543_10936"/>
<organism evidence="1 2">
    <name type="scientific">Alicyclobacillus macrosporangiidus</name>
    <dbReference type="NCBI Taxonomy" id="392015"/>
    <lineage>
        <taxon>Bacteria</taxon>
        <taxon>Bacillati</taxon>
        <taxon>Bacillota</taxon>
        <taxon>Bacilli</taxon>
        <taxon>Bacillales</taxon>
        <taxon>Alicyclobacillaceae</taxon>
        <taxon>Alicyclobacillus</taxon>
    </lineage>
</organism>
<dbReference type="Proteomes" id="UP000183508">
    <property type="component" value="Unassembled WGS sequence"/>
</dbReference>
<proteinExistence type="predicted"/>
<sequence length="106" mass="11498">MHEFSVSDLNDTTIVHDKDTAVVEDGDVVNDGIEHVDDLLVMQDKLAPDIVVEEFGQIAFESRGQGQDSFRVGVKASMSLSIASRCSGERRFTLSHSLRTSGGISS</sequence>